<dbReference type="PANTHER" id="PTHR40465">
    <property type="entry name" value="CHROMOSOME 1, WHOLE GENOME SHOTGUN SEQUENCE"/>
    <property type="match status" value="1"/>
</dbReference>
<feature type="transmembrane region" description="Helical" evidence="1">
    <location>
        <begin position="105"/>
        <end position="126"/>
    </location>
</feature>
<evidence type="ECO:0000313" key="3">
    <source>
        <dbReference type="EMBL" id="KAF7770850.1"/>
    </source>
</evidence>
<sequence length="299" mass="32792">MLPKGTSVTHDSGATQVYIYYISFPKDRLLLKIAVYSVCLAGIAQTGLALADFYLSALQLLFTTDLLSVHPDHLWFTITALTSAVAVVTQSLYAHRIFLISKKRWLTGIIICMSLGQLTTGIIGAVCYSGTGAVSTDVIHASVWGTAAGALCSIGSKWIWGPLNILCDLTITICMVTFLARHRRRAMRHQLRLHISRIIQIVIETGMATTILMSIYTLLACLWGSAALGVTPWYPLPGLMMSKVYINSMLVLLNNRATIANGRKTMESFEFIEVSGRNLGGEIQLRTRDQNSTSSSQTQ</sequence>
<feature type="transmembrane region" description="Helical" evidence="1">
    <location>
        <begin position="33"/>
        <end position="54"/>
    </location>
</feature>
<dbReference type="AlphaFoldDB" id="A0A8H7F089"/>
<dbReference type="Pfam" id="PF20152">
    <property type="entry name" value="DUF6534"/>
    <property type="match status" value="1"/>
</dbReference>
<evidence type="ECO:0000313" key="4">
    <source>
        <dbReference type="Proteomes" id="UP000629468"/>
    </source>
</evidence>
<feature type="transmembrane region" description="Helical" evidence="1">
    <location>
        <begin position="159"/>
        <end position="180"/>
    </location>
</feature>
<keyword evidence="1" id="KW-0472">Membrane</keyword>
<protein>
    <recommendedName>
        <fullName evidence="2">DUF6534 domain-containing protein</fullName>
    </recommendedName>
</protein>
<dbReference type="Proteomes" id="UP000629468">
    <property type="component" value="Unassembled WGS sequence"/>
</dbReference>
<keyword evidence="1" id="KW-0812">Transmembrane</keyword>
<feature type="transmembrane region" description="Helical" evidence="1">
    <location>
        <begin position="74"/>
        <end position="93"/>
    </location>
</feature>
<feature type="domain" description="DUF6534" evidence="2">
    <location>
        <begin position="165"/>
        <end position="257"/>
    </location>
</feature>
<keyword evidence="1" id="KW-1133">Transmembrane helix</keyword>
<dbReference type="EMBL" id="JABXXO010000009">
    <property type="protein sequence ID" value="KAF7770850.1"/>
    <property type="molecule type" value="Genomic_DNA"/>
</dbReference>
<reference evidence="3 4" key="1">
    <citation type="journal article" name="Sci. Rep.">
        <title>Telomere-to-telomere assembled and centromere annotated genomes of the two main subspecies of the button mushroom Agaricus bisporus reveal especially polymorphic chromosome ends.</title>
        <authorList>
            <person name="Sonnenberg A.S.M."/>
            <person name="Sedaghat-Telgerd N."/>
            <person name="Lavrijssen B."/>
            <person name="Ohm R.A."/>
            <person name="Hendrickx P.M."/>
            <person name="Scholtmeijer K."/>
            <person name="Baars J.J.P."/>
            <person name="van Peer A."/>
        </authorList>
    </citation>
    <scope>NUCLEOTIDE SEQUENCE [LARGE SCALE GENOMIC DNA]</scope>
    <source>
        <strain evidence="3 4">H119_p4</strain>
    </source>
</reference>
<dbReference type="PANTHER" id="PTHR40465:SF1">
    <property type="entry name" value="DUF6534 DOMAIN-CONTAINING PROTEIN"/>
    <property type="match status" value="1"/>
</dbReference>
<proteinExistence type="predicted"/>
<evidence type="ECO:0000259" key="2">
    <source>
        <dbReference type="Pfam" id="PF20152"/>
    </source>
</evidence>
<evidence type="ECO:0000256" key="1">
    <source>
        <dbReference type="SAM" id="Phobius"/>
    </source>
</evidence>
<name>A0A8H7F089_AGABI</name>
<dbReference type="InterPro" id="IPR045339">
    <property type="entry name" value="DUF6534"/>
</dbReference>
<organism evidence="3 4">
    <name type="scientific">Agaricus bisporus var. burnettii</name>
    <dbReference type="NCBI Taxonomy" id="192524"/>
    <lineage>
        <taxon>Eukaryota</taxon>
        <taxon>Fungi</taxon>
        <taxon>Dikarya</taxon>
        <taxon>Basidiomycota</taxon>
        <taxon>Agaricomycotina</taxon>
        <taxon>Agaricomycetes</taxon>
        <taxon>Agaricomycetidae</taxon>
        <taxon>Agaricales</taxon>
        <taxon>Agaricineae</taxon>
        <taxon>Agaricaceae</taxon>
        <taxon>Agaricus</taxon>
    </lineage>
</organism>
<feature type="transmembrane region" description="Helical" evidence="1">
    <location>
        <begin position="201"/>
        <end position="226"/>
    </location>
</feature>
<accession>A0A8H7F089</accession>
<comment type="caution">
    <text evidence="3">The sequence shown here is derived from an EMBL/GenBank/DDBJ whole genome shotgun (WGS) entry which is preliminary data.</text>
</comment>
<gene>
    <name evidence="3" type="ORF">Agabi119p4_6824</name>
</gene>
<feature type="transmembrane region" description="Helical" evidence="1">
    <location>
        <begin position="232"/>
        <end position="253"/>
    </location>
</feature>